<dbReference type="InterPro" id="IPR035899">
    <property type="entry name" value="DBL_dom_sf"/>
</dbReference>
<dbReference type="SUPFAM" id="SSF48065">
    <property type="entry name" value="DBL homology domain (DH-domain)"/>
    <property type="match status" value="1"/>
</dbReference>
<dbReference type="Pfam" id="PF00621">
    <property type="entry name" value="RhoGEF"/>
    <property type="match status" value="1"/>
</dbReference>
<dbReference type="EMBL" id="JAODUO010000017">
    <property type="protein sequence ID" value="KAK2193075.1"/>
    <property type="molecule type" value="Genomic_DNA"/>
</dbReference>
<dbReference type="SMART" id="SM00325">
    <property type="entry name" value="RhoGEF"/>
    <property type="match status" value="1"/>
</dbReference>
<organism evidence="3 4">
    <name type="scientific">Ridgeia piscesae</name>
    <name type="common">Tubeworm</name>
    <dbReference type="NCBI Taxonomy" id="27915"/>
    <lineage>
        <taxon>Eukaryota</taxon>
        <taxon>Metazoa</taxon>
        <taxon>Spiralia</taxon>
        <taxon>Lophotrochozoa</taxon>
        <taxon>Annelida</taxon>
        <taxon>Polychaeta</taxon>
        <taxon>Sedentaria</taxon>
        <taxon>Canalipalpata</taxon>
        <taxon>Sabellida</taxon>
        <taxon>Siboglinidae</taxon>
        <taxon>Ridgeia</taxon>
    </lineage>
</organism>
<evidence type="ECO:0000259" key="2">
    <source>
        <dbReference type="PROSITE" id="PS50010"/>
    </source>
</evidence>
<feature type="domain" description="DH" evidence="2">
    <location>
        <begin position="1"/>
        <end position="163"/>
    </location>
</feature>
<sequence length="199" mass="23138">MAGKYMIPMKTQGILDSNLVDDMFYKINEIYMHHATLLAFMEGTIQRWDSSSTIGDIIYKNFSKQTVIESYISFIENFARAEKVLDDLSTKSSFQKFVEQCEKETKTKLPLKAQIVKPAQRIPRYELLLRRLLVNTPKDHPDYEQLQKAEKAIHDLALRINSVRESKHEEDLQETLKKLELLLITDVSNLHGNSFMVDI</sequence>
<evidence type="ECO:0000313" key="4">
    <source>
        <dbReference type="Proteomes" id="UP001209878"/>
    </source>
</evidence>
<protein>
    <recommendedName>
        <fullName evidence="2">DH domain-containing protein</fullName>
    </recommendedName>
</protein>
<comment type="caution">
    <text evidence="3">The sequence shown here is derived from an EMBL/GenBank/DDBJ whole genome shotgun (WGS) entry which is preliminary data.</text>
</comment>
<dbReference type="InterPro" id="IPR039919">
    <property type="entry name" value="ARHGEF10/ARHGEF17"/>
</dbReference>
<dbReference type="PROSITE" id="PS50010">
    <property type="entry name" value="DH_2"/>
    <property type="match status" value="1"/>
</dbReference>
<dbReference type="PANTHER" id="PTHR12877">
    <property type="entry name" value="RHO GUANINE NUCLEOTIDE EXCHANGE FACTOR"/>
    <property type="match status" value="1"/>
</dbReference>
<name>A0AAD9UKY1_RIDPI</name>
<dbReference type="Gene3D" id="1.20.900.10">
    <property type="entry name" value="Dbl homology (DH) domain"/>
    <property type="match status" value="1"/>
</dbReference>
<proteinExistence type="predicted"/>
<keyword evidence="1" id="KW-0344">Guanine-nucleotide releasing factor</keyword>
<dbReference type="InterPro" id="IPR000219">
    <property type="entry name" value="DH_dom"/>
</dbReference>
<evidence type="ECO:0000313" key="3">
    <source>
        <dbReference type="EMBL" id="KAK2193075.1"/>
    </source>
</evidence>
<dbReference type="GO" id="GO:0005085">
    <property type="term" value="F:guanyl-nucleotide exchange factor activity"/>
    <property type="evidence" value="ECO:0007669"/>
    <property type="project" value="UniProtKB-KW"/>
</dbReference>
<dbReference type="AlphaFoldDB" id="A0AAD9UKY1"/>
<gene>
    <name evidence="3" type="ORF">NP493_17g03023</name>
</gene>
<evidence type="ECO:0000256" key="1">
    <source>
        <dbReference type="ARBA" id="ARBA00022658"/>
    </source>
</evidence>
<dbReference type="GO" id="GO:0030036">
    <property type="term" value="P:actin cytoskeleton organization"/>
    <property type="evidence" value="ECO:0007669"/>
    <property type="project" value="TreeGrafter"/>
</dbReference>
<accession>A0AAD9UKY1</accession>
<keyword evidence="4" id="KW-1185">Reference proteome</keyword>
<reference evidence="3" key="1">
    <citation type="journal article" date="2023" name="Mol. Biol. Evol.">
        <title>Third-Generation Sequencing Reveals the Adaptive Role of the Epigenome in Three Deep-Sea Polychaetes.</title>
        <authorList>
            <person name="Perez M."/>
            <person name="Aroh O."/>
            <person name="Sun Y."/>
            <person name="Lan Y."/>
            <person name="Juniper S.K."/>
            <person name="Young C.R."/>
            <person name="Angers B."/>
            <person name="Qian P.Y."/>
        </authorList>
    </citation>
    <scope>NUCLEOTIDE SEQUENCE</scope>
    <source>
        <strain evidence="3">R07B-5</strain>
    </source>
</reference>
<dbReference type="PANTHER" id="PTHR12877:SF15">
    <property type="entry name" value="RHO GUANINE NUCLEOTIDE EXCHANGE FACTOR 17"/>
    <property type="match status" value="1"/>
</dbReference>
<dbReference type="Proteomes" id="UP001209878">
    <property type="component" value="Unassembled WGS sequence"/>
</dbReference>